<feature type="region of interest" description="Disordered" evidence="7">
    <location>
        <begin position="1"/>
        <end position="20"/>
    </location>
</feature>
<evidence type="ECO:0000256" key="7">
    <source>
        <dbReference type="SAM" id="MobiDB-lite"/>
    </source>
</evidence>
<evidence type="ECO:0000256" key="3">
    <source>
        <dbReference type="ARBA" id="ARBA00022630"/>
    </source>
</evidence>
<dbReference type="InterPro" id="IPR006091">
    <property type="entry name" value="Acyl-CoA_Oxase/DH_mid-dom"/>
</dbReference>
<accession>Q0RK26</accession>
<organism evidence="10 11">
    <name type="scientific">Frankia alni (strain DSM 45986 / CECT 9034 / ACN14a)</name>
    <dbReference type="NCBI Taxonomy" id="326424"/>
    <lineage>
        <taxon>Bacteria</taxon>
        <taxon>Bacillati</taxon>
        <taxon>Actinomycetota</taxon>
        <taxon>Actinomycetes</taxon>
        <taxon>Frankiales</taxon>
        <taxon>Frankiaceae</taxon>
        <taxon>Frankia</taxon>
    </lineage>
</organism>
<dbReference type="KEGG" id="fal:FRAAL3490"/>
<dbReference type="GO" id="GO:0005886">
    <property type="term" value="C:plasma membrane"/>
    <property type="evidence" value="ECO:0007669"/>
    <property type="project" value="TreeGrafter"/>
</dbReference>
<dbReference type="HOGENOM" id="CLU_018204_9_0_11"/>
<feature type="domain" description="Acyl-CoA oxidase/dehydrogenase middle" evidence="9">
    <location>
        <begin position="149"/>
        <end position="241"/>
    </location>
</feature>
<dbReference type="InterPro" id="IPR036250">
    <property type="entry name" value="AcylCo_DH-like_C"/>
</dbReference>
<evidence type="ECO:0000259" key="8">
    <source>
        <dbReference type="Pfam" id="PF00441"/>
    </source>
</evidence>
<dbReference type="InterPro" id="IPR009100">
    <property type="entry name" value="AcylCoA_DH/oxidase_NM_dom_sf"/>
</dbReference>
<dbReference type="EC" id="1.3.99.-" evidence="10"/>
<evidence type="ECO:0000256" key="6">
    <source>
        <dbReference type="RuleBase" id="RU362125"/>
    </source>
</evidence>
<dbReference type="Gene3D" id="2.40.110.10">
    <property type="entry name" value="Butyryl-CoA Dehydrogenase, subunit A, domain 2"/>
    <property type="match status" value="1"/>
</dbReference>
<dbReference type="PANTHER" id="PTHR43292">
    <property type="entry name" value="ACYL-COA DEHYDROGENASE"/>
    <property type="match status" value="1"/>
</dbReference>
<dbReference type="SUPFAM" id="SSF56645">
    <property type="entry name" value="Acyl-CoA dehydrogenase NM domain-like"/>
    <property type="match status" value="1"/>
</dbReference>
<dbReference type="Proteomes" id="UP000000657">
    <property type="component" value="Chromosome"/>
</dbReference>
<evidence type="ECO:0000259" key="9">
    <source>
        <dbReference type="Pfam" id="PF02770"/>
    </source>
</evidence>
<evidence type="ECO:0000256" key="5">
    <source>
        <dbReference type="ARBA" id="ARBA00023002"/>
    </source>
</evidence>
<protein>
    <submittedName>
        <fullName evidence="10">Acyl-CoA dehydrogenase</fullName>
        <ecNumber evidence="10">1.3.99.-</ecNumber>
    </submittedName>
</protein>
<gene>
    <name evidence="10" type="ordered locus">FRAAL3490</name>
</gene>
<name>Q0RK26_FRAAA</name>
<dbReference type="STRING" id="326424.FRAAL3490"/>
<dbReference type="Pfam" id="PF02770">
    <property type="entry name" value="Acyl-CoA_dh_M"/>
    <property type="match status" value="1"/>
</dbReference>
<keyword evidence="4 6" id="KW-0274">FAD</keyword>
<keyword evidence="11" id="KW-1185">Reference proteome</keyword>
<evidence type="ECO:0000256" key="2">
    <source>
        <dbReference type="ARBA" id="ARBA00009347"/>
    </source>
</evidence>
<dbReference type="EMBL" id="CT573213">
    <property type="protein sequence ID" value="CAJ62134.1"/>
    <property type="molecule type" value="Genomic_DNA"/>
</dbReference>
<dbReference type="GO" id="GO:0016627">
    <property type="term" value="F:oxidoreductase activity, acting on the CH-CH group of donors"/>
    <property type="evidence" value="ECO:0007669"/>
    <property type="project" value="InterPro"/>
</dbReference>
<evidence type="ECO:0000256" key="4">
    <source>
        <dbReference type="ARBA" id="ARBA00022827"/>
    </source>
</evidence>
<dbReference type="InterPro" id="IPR037069">
    <property type="entry name" value="AcylCoA_DH/ox_N_sf"/>
</dbReference>
<evidence type="ECO:0000313" key="11">
    <source>
        <dbReference type="Proteomes" id="UP000000657"/>
    </source>
</evidence>
<dbReference type="Gene3D" id="1.20.140.10">
    <property type="entry name" value="Butyryl-CoA Dehydrogenase, subunit A, domain 3"/>
    <property type="match status" value="1"/>
</dbReference>
<dbReference type="Gene3D" id="1.10.540.10">
    <property type="entry name" value="Acyl-CoA dehydrogenase/oxidase, N-terminal domain"/>
    <property type="match status" value="1"/>
</dbReference>
<dbReference type="SUPFAM" id="SSF47203">
    <property type="entry name" value="Acyl-CoA dehydrogenase C-terminal domain-like"/>
    <property type="match status" value="1"/>
</dbReference>
<keyword evidence="5 6" id="KW-0560">Oxidoreductase</keyword>
<reference evidence="10 11" key="1">
    <citation type="journal article" date="2007" name="Genome Res.">
        <title>Genome characteristics of facultatively symbiotic Frankia sp. strains reflect host range and host plant biogeography.</title>
        <authorList>
            <person name="Normand P."/>
            <person name="Lapierre P."/>
            <person name="Tisa L.S."/>
            <person name="Gogarten J.P."/>
            <person name="Alloisio N."/>
            <person name="Bagnarol E."/>
            <person name="Bassi C.A."/>
            <person name="Berry A.M."/>
            <person name="Bickhart D.M."/>
            <person name="Choisne N."/>
            <person name="Couloux A."/>
            <person name="Cournoyer B."/>
            <person name="Cruveiller S."/>
            <person name="Daubin V."/>
            <person name="Demange N."/>
            <person name="Francino M.P."/>
            <person name="Goltsman E."/>
            <person name="Huang Y."/>
            <person name="Kopp O.R."/>
            <person name="Labarre L."/>
            <person name="Lapidus A."/>
            <person name="Lavire C."/>
            <person name="Marechal J."/>
            <person name="Martinez M."/>
            <person name="Mastronunzio J.E."/>
            <person name="Mullin B.C."/>
            <person name="Niemann J."/>
            <person name="Pujic P."/>
            <person name="Rawnsley T."/>
            <person name="Rouy Z."/>
            <person name="Schenowitz C."/>
            <person name="Sellstedt A."/>
            <person name="Tavares F."/>
            <person name="Tomkins J.P."/>
            <person name="Vallenet D."/>
            <person name="Valverde C."/>
            <person name="Wall L.G."/>
            <person name="Wang Y."/>
            <person name="Medigue C."/>
            <person name="Benson D.R."/>
        </authorList>
    </citation>
    <scope>NUCLEOTIDE SEQUENCE [LARGE SCALE GENOMIC DNA]</scope>
    <source>
        <strain evidence="11">DSM 45986 / CECT 9034 / ACN14a</strain>
    </source>
</reference>
<feature type="domain" description="Acyl-CoA dehydrogenase/oxidase C-terminal" evidence="8">
    <location>
        <begin position="253"/>
        <end position="403"/>
    </location>
</feature>
<dbReference type="InterPro" id="IPR009075">
    <property type="entry name" value="AcylCo_DH/oxidase_C"/>
</dbReference>
<dbReference type="Pfam" id="PF00441">
    <property type="entry name" value="Acyl-CoA_dh_1"/>
    <property type="match status" value="1"/>
</dbReference>
<dbReference type="PANTHER" id="PTHR43292:SF3">
    <property type="entry name" value="ACYL-COA DEHYDROGENASE FADE29"/>
    <property type="match status" value="1"/>
</dbReference>
<dbReference type="GO" id="GO:0050660">
    <property type="term" value="F:flavin adenine dinucleotide binding"/>
    <property type="evidence" value="ECO:0007669"/>
    <property type="project" value="InterPro"/>
</dbReference>
<dbReference type="InterPro" id="IPR046373">
    <property type="entry name" value="Acyl-CoA_Oxase/DH_mid-dom_sf"/>
</dbReference>
<dbReference type="RefSeq" id="WP_011604633.1">
    <property type="nucleotide sequence ID" value="NC_008278.1"/>
</dbReference>
<dbReference type="InterPro" id="IPR052161">
    <property type="entry name" value="Mycobact_Acyl-CoA_DH"/>
</dbReference>
<evidence type="ECO:0000313" key="10">
    <source>
        <dbReference type="EMBL" id="CAJ62134.1"/>
    </source>
</evidence>
<keyword evidence="3 6" id="KW-0285">Flavoprotein</keyword>
<dbReference type="AlphaFoldDB" id="Q0RK26"/>
<feature type="compositionally biased region" description="Low complexity" evidence="7">
    <location>
        <begin position="1"/>
        <end position="17"/>
    </location>
</feature>
<comment type="cofactor">
    <cofactor evidence="1 6">
        <name>FAD</name>
        <dbReference type="ChEBI" id="CHEBI:57692"/>
    </cofactor>
</comment>
<evidence type="ECO:0000256" key="1">
    <source>
        <dbReference type="ARBA" id="ARBA00001974"/>
    </source>
</evidence>
<sequence>MTTTTATDPTASGPTAAEAVTDPAVLRDDLDAYARGLRAWLASEPALDRWRGRHYPNTEERIADHGLLMGVLFRAGWNRYGWPESAGGLGGDERHRAVLYDGLAAAGLPIPAPHLMLETLGPPVVHFAPELAAAYLPAYLRGEQWWGQGFSEPEAGSDLASLRCRARREGDTYVLSGSKLWTSHGATSSRLVCLVRTGTPESRHRGLSMIMLDADAPGVTIRPIALASGENELAEVFFDDVVVPASNLVGEEGKGWAVAMYLLQWERAMYAWLSAADALRRLRDLRGQVATRLAAGARLPDGAAARLGFVYEQIIALRARSAGTVRRLAAGDTVGPEASVDKVLLATVEISLFDLARDLLGTEFVLGATDEVRAWRNEWWFSRSATILGGSAEVQRTIIADHVLGLPKEAK</sequence>
<dbReference type="eggNOG" id="COG1960">
    <property type="taxonomic scope" value="Bacteria"/>
</dbReference>
<comment type="similarity">
    <text evidence="2 6">Belongs to the acyl-CoA dehydrogenase family.</text>
</comment>
<dbReference type="OrthoDB" id="3778631at2"/>
<proteinExistence type="inferred from homology"/>